<dbReference type="Proteomes" id="UP001202328">
    <property type="component" value="Unassembled WGS sequence"/>
</dbReference>
<accession>A0AAD4TK36</accession>
<reference evidence="1" key="1">
    <citation type="submission" date="2022-04" db="EMBL/GenBank/DDBJ databases">
        <title>A functionally conserved STORR gene fusion in Papaver species that diverged 16.8 million years ago.</title>
        <authorList>
            <person name="Catania T."/>
        </authorList>
    </citation>
    <scope>NUCLEOTIDE SEQUENCE</scope>
    <source>
        <strain evidence="1">S-188037</strain>
    </source>
</reference>
<dbReference type="EMBL" id="JAJJMB010000948">
    <property type="protein sequence ID" value="KAI3960060.1"/>
    <property type="molecule type" value="Genomic_DNA"/>
</dbReference>
<name>A0AAD4TK36_9MAGN</name>
<dbReference type="AlphaFoldDB" id="A0AAD4TK36"/>
<sequence length="50" mass="5268">MKGNLQSSTALATTLTTFSARTGLEVNKSKSSIFISSVDSVTEFGIKTVL</sequence>
<evidence type="ECO:0000313" key="1">
    <source>
        <dbReference type="EMBL" id="KAI3960060.1"/>
    </source>
</evidence>
<feature type="non-terminal residue" evidence="1">
    <location>
        <position position="50"/>
    </location>
</feature>
<evidence type="ECO:0000313" key="2">
    <source>
        <dbReference type="Proteomes" id="UP001202328"/>
    </source>
</evidence>
<proteinExistence type="predicted"/>
<gene>
    <name evidence="1" type="ORF">MKW98_016784</name>
</gene>
<protein>
    <submittedName>
        <fullName evidence="1">Uncharacterized protein</fullName>
    </submittedName>
</protein>
<keyword evidence="2" id="KW-1185">Reference proteome</keyword>
<organism evidence="1 2">
    <name type="scientific">Papaver atlanticum</name>
    <dbReference type="NCBI Taxonomy" id="357466"/>
    <lineage>
        <taxon>Eukaryota</taxon>
        <taxon>Viridiplantae</taxon>
        <taxon>Streptophyta</taxon>
        <taxon>Embryophyta</taxon>
        <taxon>Tracheophyta</taxon>
        <taxon>Spermatophyta</taxon>
        <taxon>Magnoliopsida</taxon>
        <taxon>Ranunculales</taxon>
        <taxon>Papaveraceae</taxon>
        <taxon>Papaveroideae</taxon>
        <taxon>Papaver</taxon>
    </lineage>
</organism>
<comment type="caution">
    <text evidence="1">The sequence shown here is derived from an EMBL/GenBank/DDBJ whole genome shotgun (WGS) entry which is preliminary data.</text>
</comment>